<feature type="region of interest" description="Disordered" evidence="1">
    <location>
        <begin position="129"/>
        <end position="149"/>
    </location>
</feature>
<gene>
    <name evidence="2" type="ORF">Q7C36_002013</name>
</gene>
<dbReference type="EMBL" id="JAVHJS010000002">
    <property type="protein sequence ID" value="KAK2865957.1"/>
    <property type="molecule type" value="Genomic_DNA"/>
</dbReference>
<dbReference type="Proteomes" id="UP001187315">
    <property type="component" value="Unassembled WGS sequence"/>
</dbReference>
<organism evidence="2 3">
    <name type="scientific">Tachysurus vachellii</name>
    <name type="common">Darkbarbel catfish</name>
    <name type="synonym">Pelteobagrus vachellii</name>
    <dbReference type="NCBI Taxonomy" id="175792"/>
    <lineage>
        <taxon>Eukaryota</taxon>
        <taxon>Metazoa</taxon>
        <taxon>Chordata</taxon>
        <taxon>Craniata</taxon>
        <taxon>Vertebrata</taxon>
        <taxon>Euteleostomi</taxon>
        <taxon>Actinopterygii</taxon>
        <taxon>Neopterygii</taxon>
        <taxon>Teleostei</taxon>
        <taxon>Ostariophysi</taxon>
        <taxon>Siluriformes</taxon>
        <taxon>Bagridae</taxon>
        <taxon>Tachysurus</taxon>
    </lineage>
</organism>
<dbReference type="AlphaFoldDB" id="A0AA88NS29"/>
<protein>
    <submittedName>
        <fullName evidence="2">Uncharacterized protein</fullName>
    </submittedName>
</protein>
<evidence type="ECO:0000313" key="3">
    <source>
        <dbReference type="Proteomes" id="UP001187315"/>
    </source>
</evidence>
<evidence type="ECO:0000256" key="1">
    <source>
        <dbReference type="SAM" id="MobiDB-lite"/>
    </source>
</evidence>
<name>A0AA88NS29_TACVA</name>
<accession>A0AA88NS29</accession>
<comment type="caution">
    <text evidence="2">The sequence shown here is derived from an EMBL/GenBank/DDBJ whole genome shotgun (WGS) entry which is preliminary data.</text>
</comment>
<proteinExistence type="predicted"/>
<sequence length="149" mass="16146">MEASSQSYVLLLQSKWSLASVQQEQLVVRCVGGAVKDNPIKGGGINFPWMSVRSGTYSYRSGTYVGVAVGIPGYQSISGHLLNTFTPRSFWEGKVLDVSKLSECTQPADTSLAQTGAHEASLLQHHIHVSKSTERESGYAEARQPSCLK</sequence>
<evidence type="ECO:0000313" key="2">
    <source>
        <dbReference type="EMBL" id="KAK2865957.1"/>
    </source>
</evidence>
<reference evidence="2" key="1">
    <citation type="submission" date="2023-08" db="EMBL/GenBank/DDBJ databases">
        <title>Pelteobagrus vachellii genome.</title>
        <authorList>
            <person name="Liu H."/>
        </authorList>
    </citation>
    <scope>NUCLEOTIDE SEQUENCE</scope>
    <source>
        <strain evidence="2">PRFRI_2022a</strain>
        <tissue evidence="2">Muscle</tissue>
    </source>
</reference>
<keyword evidence="3" id="KW-1185">Reference proteome</keyword>